<sequence length="174" mass="19096">MDRRAFGLSAVASLAVAGCGRSNYVSRFKTYHGPEVTSVVVNKGARKVYLLNGEGILREYKMDLGFAPLGHKQVEGDGKTPEGLYRIDRRNPNSAFHLSLGISYPNAADRAYAQSLGKRPGGEIFIHGEPNSEKERKRAARVSDWTAGCIAVRNQEIEEIYAMVRDGTPIALRA</sequence>
<feature type="active site" description="Nucleophile" evidence="7">
    <location>
        <position position="149"/>
    </location>
</feature>
<dbReference type="PANTHER" id="PTHR36699">
    <property type="entry name" value="LD-TRANSPEPTIDASE"/>
    <property type="match status" value="1"/>
</dbReference>
<evidence type="ECO:0000313" key="10">
    <source>
        <dbReference type="Proteomes" id="UP001441944"/>
    </source>
</evidence>
<name>A0ABQ0AFY6_9RHOB</name>
<comment type="similarity">
    <text evidence="2">Belongs to the YkuD family.</text>
</comment>
<keyword evidence="5 7" id="KW-0573">Peptidoglycan synthesis</keyword>
<protein>
    <submittedName>
        <fullName evidence="9">L,D-transpeptidase family protein</fullName>
    </submittedName>
</protein>
<comment type="pathway">
    <text evidence="1 7">Cell wall biogenesis; peptidoglycan biosynthesis.</text>
</comment>
<evidence type="ECO:0000259" key="8">
    <source>
        <dbReference type="PROSITE" id="PS52029"/>
    </source>
</evidence>
<dbReference type="InterPro" id="IPR005490">
    <property type="entry name" value="LD_TPept_cat_dom"/>
</dbReference>
<dbReference type="SUPFAM" id="SSF141523">
    <property type="entry name" value="L,D-transpeptidase catalytic domain-like"/>
    <property type="match status" value="1"/>
</dbReference>
<dbReference type="PANTHER" id="PTHR36699:SF1">
    <property type="entry name" value="L,D-TRANSPEPTIDASE YAFK-RELATED"/>
    <property type="match status" value="1"/>
</dbReference>
<accession>A0ABQ0AFY6</accession>
<keyword evidence="4 7" id="KW-0133">Cell shape</keyword>
<evidence type="ECO:0000256" key="1">
    <source>
        <dbReference type="ARBA" id="ARBA00004752"/>
    </source>
</evidence>
<evidence type="ECO:0000256" key="3">
    <source>
        <dbReference type="ARBA" id="ARBA00022679"/>
    </source>
</evidence>
<dbReference type="Gene3D" id="2.40.440.10">
    <property type="entry name" value="L,D-transpeptidase catalytic domain-like"/>
    <property type="match status" value="1"/>
</dbReference>
<dbReference type="Pfam" id="PF03734">
    <property type="entry name" value="YkuD"/>
    <property type="match status" value="1"/>
</dbReference>
<organism evidence="9 10">
    <name type="scientific">Pseudophaeobacter arcticus</name>
    <dbReference type="NCBI Taxonomy" id="385492"/>
    <lineage>
        <taxon>Bacteria</taxon>
        <taxon>Pseudomonadati</taxon>
        <taxon>Pseudomonadota</taxon>
        <taxon>Alphaproteobacteria</taxon>
        <taxon>Rhodobacterales</taxon>
        <taxon>Paracoccaceae</taxon>
        <taxon>Pseudophaeobacter</taxon>
    </lineage>
</organism>
<evidence type="ECO:0000256" key="6">
    <source>
        <dbReference type="ARBA" id="ARBA00023316"/>
    </source>
</evidence>
<evidence type="ECO:0000256" key="7">
    <source>
        <dbReference type="PROSITE-ProRule" id="PRU01373"/>
    </source>
</evidence>
<evidence type="ECO:0000313" key="9">
    <source>
        <dbReference type="EMBL" id="GAA6194781.1"/>
    </source>
</evidence>
<dbReference type="InterPro" id="IPR038063">
    <property type="entry name" value="Transpep_catalytic_dom"/>
</dbReference>
<evidence type="ECO:0000256" key="5">
    <source>
        <dbReference type="ARBA" id="ARBA00022984"/>
    </source>
</evidence>
<dbReference type="CDD" id="cd16913">
    <property type="entry name" value="YkuD_like"/>
    <property type="match status" value="1"/>
</dbReference>
<reference evidence="9 10" key="1">
    <citation type="submission" date="2024-04" db="EMBL/GenBank/DDBJ databases">
        <title>Draft genome sequence of Pseudophaeobacter arcticus NBRC 116598.</title>
        <authorList>
            <person name="Miyakawa T."/>
            <person name="Kusuya Y."/>
            <person name="Miura T."/>
        </authorList>
    </citation>
    <scope>NUCLEOTIDE SEQUENCE [LARGE SCALE GENOMIC DNA]</scope>
    <source>
        <strain evidence="9 10">SU-CL00105</strain>
    </source>
</reference>
<dbReference type="Proteomes" id="UP001441944">
    <property type="component" value="Unassembled WGS sequence"/>
</dbReference>
<dbReference type="PROSITE" id="PS52029">
    <property type="entry name" value="LD_TPASE"/>
    <property type="match status" value="1"/>
</dbReference>
<dbReference type="PROSITE" id="PS51257">
    <property type="entry name" value="PROKAR_LIPOPROTEIN"/>
    <property type="match status" value="1"/>
</dbReference>
<feature type="active site" description="Proton donor/acceptor" evidence="7">
    <location>
        <position position="127"/>
    </location>
</feature>
<dbReference type="RefSeq" id="WP_353396406.1">
    <property type="nucleotide sequence ID" value="NZ_BAABWU010000001.1"/>
</dbReference>
<feature type="domain" description="L,D-TPase catalytic" evidence="8">
    <location>
        <begin position="37"/>
        <end position="173"/>
    </location>
</feature>
<evidence type="ECO:0000256" key="2">
    <source>
        <dbReference type="ARBA" id="ARBA00005992"/>
    </source>
</evidence>
<keyword evidence="3" id="KW-0808">Transferase</keyword>
<evidence type="ECO:0000256" key="4">
    <source>
        <dbReference type="ARBA" id="ARBA00022960"/>
    </source>
</evidence>
<keyword evidence="10" id="KW-1185">Reference proteome</keyword>
<keyword evidence="6 7" id="KW-0961">Cell wall biogenesis/degradation</keyword>
<gene>
    <name evidence="9" type="ORF">NBRC116598_02250</name>
</gene>
<comment type="caution">
    <text evidence="9">The sequence shown here is derived from an EMBL/GenBank/DDBJ whole genome shotgun (WGS) entry which is preliminary data.</text>
</comment>
<proteinExistence type="inferred from homology"/>
<dbReference type="EMBL" id="BAABWU010000001">
    <property type="protein sequence ID" value="GAA6194781.1"/>
    <property type="molecule type" value="Genomic_DNA"/>
</dbReference>